<dbReference type="Pfam" id="PF00614">
    <property type="entry name" value="PLDc"/>
    <property type="match status" value="1"/>
</dbReference>
<dbReference type="GO" id="GO:0006654">
    <property type="term" value="P:phosphatidic acid biosynthetic process"/>
    <property type="evidence" value="ECO:0007669"/>
    <property type="project" value="InterPro"/>
</dbReference>
<dbReference type="EMBL" id="KZ288189">
    <property type="protein sequence ID" value="PBC34674.1"/>
    <property type="molecule type" value="Genomic_DNA"/>
</dbReference>
<evidence type="ECO:0000313" key="11">
    <source>
        <dbReference type="Proteomes" id="UP000242457"/>
    </source>
</evidence>
<dbReference type="PROSITE" id="PS50035">
    <property type="entry name" value="PLD"/>
    <property type="match status" value="2"/>
</dbReference>
<dbReference type="InterPro" id="IPR001683">
    <property type="entry name" value="PX_dom"/>
</dbReference>
<dbReference type="InterPro" id="IPR001736">
    <property type="entry name" value="PLipase_D/transphosphatidylase"/>
</dbReference>
<reference evidence="10 11" key="1">
    <citation type="submission" date="2014-07" db="EMBL/GenBank/DDBJ databases">
        <title>Genomic and transcriptomic analysis on Apis cerana provide comprehensive insights into honey bee biology.</title>
        <authorList>
            <person name="Diao Q."/>
            <person name="Sun L."/>
            <person name="Zheng H."/>
            <person name="Zheng H."/>
            <person name="Xu S."/>
            <person name="Wang S."/>
            <person name="Zeng Z."/>
            <person name="Hu F."/>
            <person name="Su S."/>
            <person name="Wu J."/>
        </authorList>
    </citation>
    <scope>NUCLEOTIDE SEQUENCE [LARGE SCALE GENOMIC DNA]</scope>
    <source>
        <tissue evidence="10">Pupae without intestine</tissue>
    </source>
</reference>
<keyword evidence="4 7" id="KW-0378">Hydrolase</keyword>
<accession>A0A2A3ET36</accession>
<sequence length="1140" mass="130431">MSNNILNERRTENVMDHSVLQDSEFDDALDVPDSLEITVNENDDTITVECGGDANSIKVHCVLFFFVILVYPGKIPFSAIYDLPKQFKSQHRDVFIPGEEVHVNIIDYERSVTTHPLNPNLYTIEFRHGHFTWTIKKRYKHIQNLHNQLKIYRASLNIPFPTKSHKERRISLKSLGDVKEGKGRKGALPRFPNKPDMLVPYEQLDLRRKVLEEYLTNLLKIKIYLHHPETVKVSHLSFIEDLGMKGKEGTILKRTGSGARTRCNFCGLLEGMCCIRCNHFCTSLCGKWHSRHLVVKDTFVAYIRPKNGSIKSVILMDNGFGVSFGMYTTGLRNGMQIANLSRHILIKCWTRRKAKEWMEFIQEISRDFIQSNPHNSFAPYRSPIAATWFVDGSSYMSAVADALENAKEEIFIADWWLSPEIYMKRPVSDDYWRLDKILERKASNGIKVFIMIYKEVEVALGINSFYSKQRLVEKCPENIKVLRHPDHARVGIFLWAHHEKIVIVDQNIAFLGGIDLCYGRWDNNEHRLIDLGNTHQSSIYIPSKGKFTNTSSKKISCANINKHVLLPLAIATNTVVMATTKSIPVLPMISNKTSLSPALPQLNAGDLLLMQPLEKSDTMKCDTPNTERKNLFGMAKDTMDRMKHNIKLKRQELINMVYNPYEGSSDEEDTIDNNTVQTAIESNESVTYSGDIFLEYPAVSKLWLGKDYVNFIVKDFNDLEKPYQDLIDRSTTPRMPWHDIGIMVQGATARDVARHFIQRWNAIKMEKAKLNPCYPFLLPKSYKNCRNFVPFLEESAIHNVNCQVLRSVSSWSAGFLDSETLEQSIQEAYLEAISKAERYIYIENQFFITLVSMERTTVKNRIGETLFKRILRAHREGAVFRVFVVMPLLPGFEGEVGGPTGTALRAITHWNYASISRGRDAILNRLIEAGIEDPSEYITFHGLRAHAMLNGTLVTELIYVHSKLLIVDDSTVICGSANINDRSMIATRDSEIAVIIHDQEFDEGRMNDIPFPCGKFAGSLRKQLFSEHLGLFKTNENIDITDIIKKSFYKDIWCTRSNRNTEIYEEVFHCIPTDKVVNFSMLKQYQDEESLSSLNPILAQEMVDQIKGHIVNMPLKFLCNEDLKPAAGTVEGIMPTALWT</sequence>
<dbReference type="InterPro" id="IPR036871">
    <property type="entry name" value="PX_dom_sf"/>
</dbReference>
<dbReference type="Pfam" id="PF00787">
    <property type="entry name" value="PX"/>
    <property type="match status" value="1"/>
</dbReference>
<dbReference type="SUPFAM" id="SSF64268">
    <property type="entry name" value="PX domain"/>
    <property type="match status" value="1"/>
</dbReference>
<dbReference type="PROSITE" id="PS50195">
    <property type="entry name" value="PX"/>
    <property type="match status" value="1"/>
</dbReference>
<dbReference type="Proteomes" id="UP000242457">
    <property type="component" value="Unassembled WGS sequence"/>
</dbReference>
<evidence type="ECO:0000259" key="9">
    <source>
        <dbReference type="PROSITE" id="PS50195"/>
    </source>
</evidence>
<gene>
    <name evidence="10" type="ORF">APICC_05868</name>
</gene>
<evidence type="ECO:0000313" key="10">
    <source>
        <dbReference type="EMBL" id="PBC34674.1"/>
    </source>
</evidence>
<dbReference type="AlphaFoldDB" id="A0A2A3ET36"/>
<keyword evidence="3" id="KW-0677">Repeat</keyword>
<proteinExistence type="inferred from homology"/>
<evidence type="ECO:0000256" key="1">
    <source>
        <dbReference type="ARBA" id="ARBA00000798"/>
    </source>
</evidence>
<dbReference type="Gene3D" id="3.30.1520.10">
    <property type="entry name" value="Phox-like domain"/>
    <property type="match status" value="1"/>
</dbReference>
<dbReference type="SMART" id="SM00312">
    <property type="entry name" value="PX"/>
    <property type="match status" value="1"/>
</dbReference>
<keyword evidence="11" id="KW-1185">Reference proteome</keyword>
<organism evidence="10 11">
    <name type="scientific">Apis cerana cerana</name>
    <name type="common">Oriental honeybee</name>
    <dbReference type="NCBI Taxonomy" id="94128"/>
    <lineage>
        <taxon>Eukaryota</taxon>
        <taxon>Metazoa</taxon>
        <taxon>Ecdysozoa</taxon>
        <taxon>Arthropoda</taxon>
        <taxon>Hexapoda</taxon>
        <taxon>Insecta</taxon>
        <taxon>Pterygota</taxon>
        <taxon>Neoptera</taxon>
        <taxon>Endopterygota</taxon>
        <taxon>Hymenoptera</taxon>
        <taxon>Apocrita</taxon>
        <taxon>Aculeata</taxon>
        <taxon>Apoidea</taxon>
        <taxon>Anthophila</taxon>
        <taxon>Apidae</taxon>
        <taxon>Apis</taxon>
    </lineage>
</organism>
<evidence type="ECO:0000256" key="3">
    <source>
        <dbReference type="ARBA" id="ARBA00022737"/>
    </source>
</evidence>
<dbReference type="CDD" id="cd09138">
    <property type="entry name" value="PLDc_vPLD1_2_yPLD_like_1"/>
    <property type="match status" value="1"/>
</dbReference>
<dbReference type="FunFam" id="2.30.29.30:FF:000351">
    <property type="entry name" value="Phospholipase"/>
    <property type="match status" value="1"/>
</dbReference>
<dbReference type="GO" id="GO:0035556">
    <property type="term" value="P:intracellular signal transduction"/>
    <property type="evidence" value="ECO:0007669"/>
    <property type="project" value="InterPro"/>
</dbReference>
<keyword evidence="5 7" id="KW-0442">Lipid degradation</keyword>
<feature type="domain" description="PX" evidence="9">
    <location>
        <begin position="100"/>
        <end position="242"/>
    </location>
</feature>
<dbReference type="SUPFAM" id="SSF50729">
    <property type="entry name" value="PH domain-like"/>
    <property type="match status" value="1"/>
</dbReference>
<evidence type="ECO:0000256" key="7">
    <source>
        <dbReference type="PIRNR" id="PIRNR009376"/>
    </source>
</evidence>
<dbReference type="PANTHER" id="PTHR18896:SF76">
    <property type="entry name" value="PHOSPHOLIPASE"/>
    <property type="match status" value="1"/>
</dbReference>
<evidence type="ECO:0000256" key="2">
    <source>
        <dbReference type="ARBA" id="ARBA00008664"/>
    </source>
</evidence>
<dbReference type="STRING" id="94128.A0A2A3ET36"/>
<dbReference type="GO" id="GO:0060627">
    <property type="term" value="P:regulation of vesicle-mediated transport"/>
    <property type="evidence" value="ECO:0007669"/>
    <property type="project" value="TreeGrafter"/>
</dbReference>
<name>A0A2A3ET36_APICC</name>
<dbReference type="EC" id="3.1.4.4" evidence="7"/>
<feature type="domain" description="PLD phosphodiesterase" evidence="8">
    <location>
        <begin position="493"/>
        <end position="520"/>
    </location>
</feature>
<dbReference type="OrthoDB" id="14911at2759"/>
<dbReference type="FunFam" id="3.30.870.10:FF:000011">
    <property type="entry name" value="Phospholipase"/>
    <property type="match status" value="1"/>
</dbReference>
<comment type="similarity">
    <text evidence="2 7">Belongs to the phospholipase D family.</text>
</comment>
<evidence type="ECO:0000256" key="5">
    <source>
        <dbReference type="ARBA" id="ARBA00022963"/>
    </source>
</evidence>
<dbReference type="CDD" id="cd09141">
    <property type="entry name" value="PLDc_vPLD1_2_yPLD_like_2"/>
    <property type="match status" value="1"/>
</dbReference>
<dbReference type="InterPro" id="IPR015679">
    <property type="entry name" value="PLipase_D_fam"/>
</dbReference>
<feature type="domain" description="PLD phosphodiesterase" evidence="8">
    <location>
        <begin position="956"/>
        <end position="983"/>
    </location>
</feature>
<dbReference type="GO" id="GO:0004630">
    <property type="term" value="F:phospholipase D activity"/>
    <property type="evidence" value="ECO:0007669"/>
    <property type="project" value="UniProtKB-UniRule"/>
</dbReference>
<dbReference type="CDD" id="cd01254">
    <property type="entry name" value="PH_PLD"/>
    <property type="match status" value="1"/>
</dbReference>
<evidence type="ECO:0000256" key="6">
    <source>
        <dbReference type="ARBA" id="ARBA00023098"/>
    </source>
</evidence>
<evidence type="ECO:0000256" key="4">
    <source>
        <dbReference type="ARBA" id="ARBA00022801"/>
    </source>
</evidence>
<dbReference type="Gene3D" id="3.30.870.10">
    <property type="entry name" value="Endonuclease Chain A"/>
    <property type="match status" value="3"/>
</dbReference>
<dbReference type="PANTHER" id="PTHR18896">
    <property type="entry name" value="PHOSPHOLIPASE D"/>
    <property type="match status" value="1"/>
</dbReference>
<comment type="catalytic activity">
    <reaction evidence="1 7">
        <text>a 1,2-diacyl-sn-glycero-3-phosphocholine + H2O = a 1,2-diacyl-sn-glycero-3-phosphate + choline + H(+)</text>
        <dbReference type="Rhea" id="RHEA:14445"/>
        <dbReference type="ChEBI" id="CHEBI:15354"/>
        <dbReference type="ChEBI" id="CHEBI:15377"/>
        <dbReference type="ChEBI" id="CHEBI:15378"/>
        <dbReference type="ChEBI" id="CHEBI:57643"/>
        <dbReference type="ChEBI" id="CHEBI:58608"/>
        <dbReference type="EC" id="3.1.4.4"/>
    </reaction>
</comment>
<dbReference type="InterPro" id="IPR016555">
    <property type="entry name" value="PLipase_D_euk"/>
</dbReference>
<protein>
    <recommendedName>
        <fullName evidence="7">Phospholipase</fullName>
        <ecNumber evidence="7">3.1.4.4</ecNumber>
    </recommendedName>
</protein>
<dbReference type="PIRSF" id="PIRSF009376">
    <property type="entry name" value="Phospholipase_D_euk"/>
    <property type="match status" value="1"/>
</dbReference>
<dbReference type="Pfam" id="PF13091">
    <property type="entry name" value="PLDc_2"/>
    <property type="match status" value="1"/>
</dbReference>
<dbReference type="GO" id="GO:0035091">
    <property type="term" value="F:phosphatidylinositol binding"/>
    <property type="evidence" value="ECO:0007669"/>
    <property type="project" value="InterPro"/>
</dbReference>
<dbReference type="GO" id="GO:0009395">
    <property type="term" value="P:phospholipid catabolic process"/>
    <property type="evidence" value="ECO:0007669"/>
    <property type="project" value="TreeGrafter"/>
</dbReference>
<evidence type="ECO:0000259" key="8">
    <source>
        <dbReference type="PROSITE" id="PS50035"/>
    </source>
</evidence>
<dbReference type="SUPFAM" id="SSF56024">
    <property type="entry name" value="Phospholipase D/nuclease"/>
    <property type="match status" value="2"/>
</dbReference>
<keyword evidence="6" id="KW-0443">Lipid metabolism</keyword>
<dbReference type="SMART" id="SM00155">
    <property type="entry name" value="PLDc"/>
    <property type="match status" value="2"/>
</dbReference>
<dbReference type="InterPro" id="IPR025202">
    <property type="entry name" value="PLD-like_dom"/>
</dbReference>
<dbReference type="CDD" id="cd06895">
    <property type="entry name" value="PX_PLD"/>
    <property type="match status" value="1"/>
</dbReference>